<evidence type="ECO:0000256" key="1">
    <source>
        <dbReference type="ARBA" id="ARBA00004141"/>
    </source>
</evidence>
<protein>
    <submittedName>
        <fullName evidence="8">Major facilitator superfamily</fullName>
    </submittedName>
</protein>
<comment type="caution">
    <text evidence="8">The sequence shown here is derived from an EMBL/GenBank/DDBJ whole genome shotgun (WGS) entry which is preliminary data.</text>
</comment>
<dbReference type="PANTHER" id="PTHR43791:SF52">
    <property type="entry name" value="TRANSPORTER, PUTATIVE (AFU_ORTHOLOGUE AFUA_1G11820)-RELATED"/>
    <property type="match status" value="1"/>
</dbReference>
<dbReference type="InterPro" id="IPR011701">
    <property type="entry name" value="MFS"/>
</dbReference>
<accession>K2RCS1</accession>
<feature type="transmembrane region" description="Helical" evidence="6">
    <location>
        <begin position="109"/>
        <end position="127"/>
    </location>
</feature>
<dbReference type="AlphaFoldDB" id="K2RCS1"/>
<keyword evidence="4 6" id="KW-1133">Transmembrane helix</keyword>
<proteinExistence type="predicted"/>
<gene>
    <name evidence="8" type="ORF">MPH_10460</name>
</gene>
<evidence type="ECO:0000313" key="9">
    <source>
        <dbReference type="Proteomes" id="UP000007129"/>
    </source>
</evidence>
<evidence type="ECO:0000256" key="5">
    <source>
        <dbReference type="ARBA" id="ARBA00023136"/>
    </source>
</evidence>
<dbReference type="PROSITE" id="PS50850">
    <property type="entry name" value="MFS"/>
    <property type="match status" value="1"/>
</dbReference>
<dbReference type="InParanoid" id="K2RCS1"/>
<organism evidence="8 9">
    <name type="scientific">Macrophomina phaseolina (strain MS6)</name>
    <name type="common">Charcoal rot fungus</name>
    <dbReference type="NCBI Taxonomy" id="1126212"/>
    <lineage>
        <taxon>Eukaryota</taxon>
        <taxon>Fungi</taxon>
        <taxon>Dikarya</taxon>
        <taxon>Ascomycota</taxon>
        <taxon>Pezizomycotina</taxon>
        <taxon>Dothideomycetes</taxon>
        <taxon>Dothideomycetes incertae sedis</taxon>
        <taxon>Botryosphaeriales</taxon>
        <taxon>Botryosphaeriaceae</taxon>
        <taxon>Macrophomina</taxon>
    </lineage>
</organism>
<dbReference type="VEuPathDB" id="FungiDB:MPH_10460"/>
<feature type="transmembrane region" description="Helical" evidence="6">
    <location>
        <begin position="175"/>
        <end position="194"/>
    </location>
</feature>
<sequence length="230" mass="25874">MLRVPAKDDRHVGAQVVLLPFPFFTVLIPLPYLLHYRVYRGVKRSCWSQPKLFEMDVATIREKPHAHQLEKEDADERSSTSDIAAGRRPSVQIDPVEEKRIIRKCDYRVVPPLTILFLLAFLDRTNIGNARIQGLTEDLEMTGNDYNVALLVFFVPYILFEVPSNIILKKVAPSTWLSLIMVLWGIATIGQGLINNFEGLVAMRVLVGLFEAGLFPGKSSACSPQNLPSN</sequence>
<evidence type="ECO:0000256" key="2">
    <source>
        <dbReference type="ARBA" id="ARBA00022448"/>
    </source>
</evidence>
<feature type="domain" description="Major facilitator superfamily (MFS) profile" evidence="7">
    <location>
        <begin position="109"/>
        <end position="230"/>
    </location>
</feature>
<dbReference type="OrthoDB" id="2985014at2759"/>
<dbReference type="STRING" id="1126212.K2RCS1"/>
<dbReference type="GO" id="GO:0016020">
    <property type="term" value="C:membrane"/>
    <property type="evidence" value="ECO:0007669"/>
    <property type="project" value="UniProtKB-SubCell"/>
</dbReference>
<evidence type="ECO:0000256" key="4">
    <source>
        <dbReference type="ARBA" id="ARBA00022989"/>
    </source>
</evidence>
<dbReference type="FunFam" id="1.20.1250.20:FF:000566">
    <property type="entry name" value="Uncharacterized protein"/>
    <property type="match status" value="1"/>
</dbReference>
<keyword evidence="5 6" id="KW-0472">Membrane</keyword>
<dbReference type="Proteomes" id="UP000007129">
    <property type="component" value="Unassembled WGS sequence"/>
</dbReference>
<dbReference type="Gene3D" id="1.20.1250.20">
    <property type="entry name" value="MFS general substrate transporter like domains"/>
    <property type="match status" value="1"/>
</dbReference>
<dbReference type="GO" id="GO:0022857">
    <property type="term" value="F:transmembrane transporter activity"/>
    <property type="evidence" value="ECO:0007669"/>
    <property type="project" value="InterPro"/>
</dbReference>
<dbReference type="EMBL" id="AHHD01000451">
    <property type="protein sequence ID" value="EKG12343.1"/>
    <property type="molecule type" value="Genomic_DNA"/>
</dbReference>
<feature type="transmembrane region" description="Helical" evidence="6">
    <location>
        <begin position="12"/>
        <end position="34"/>
    </location>
</feature>
<reference evidence="8 9" key="1">
    <citation type="journal article" date="2012" name="BMC Genomics">
        <title>Tools to kill: Genome of one of the most destructive plant pathogenic fungi Macrophomina phaseolina.</title>
        <authorList>
            <person name="Islam M.S."/>
            <person name="Haque M.S."/>
            <person name="Islam M.M."/>
            <person name="Emdad E.M."/>
            <person name="Halim A."/>
            <person name="Hossen Q.M.M."/>
            <person name="Hossain M.Z."/>
            <person name="Ahmed B."/>
            <person name="Rahim S."/>
            <person name="Rahman M.S."/>
            <person name="Alam M.M."/>
            <person name="Hou S."/>
            <person name="Wan X."/>
            <person name="Saito J.A."/>
            <person name="Alam M."/>
        </authorList>
    </citation>
    <scope>NUCLEOTIDE SEQUENCE [LARGE SCALE GENOMIC DNA]</scope>
    <source>
        <strain evidence="8 9">MS6</strain>
    </source>
</reference>
<dbReference type="InterPro" id="IPR036259">
    <property type="entry name" value="MFS_trans_sf"/>
</dbReference>
<keyword evidence="2" id="KW-0813">Transport</keyword>
<dbReference type="HOGENOM" id="CLU_1204981_0_0_1"/>
<evidence type="ECO:0000313" key="8">
    <source>
        <dbReference type="EMBL" id="EKG12343.1"/>
    </source>
</evidence>
<comment type="subcellular location">
    <subcellularLocation>
        <location evidence="1">Membrane</location>
        <topology evidence="1">Multi-pass membrane protein</topology>
    </subcellularLocation>
</comment>
<dbReference type="InterPro" id="IPR020846">
    <property type="entry name" value="MFS_dom"/>
</dbReference>
<dbReference type="Pfam" id="PF07690">
    <property type="entry name" value="MFS_1"/>
    <property type="match status" value="1"/>
</dbReference>
<keyword evidence="3 6" id="KW-0812">Transmembrane</keyword>
<dbReference type="eggNOG" id="KOG2533">
    <property type="taxonomic scope" value="Eukaryota"/>
</dbReference>
<name>K2RCS1_MACPH</name>
<evidence type="ECO:0000256" key="6">
    <source>
        <dbReference type="SAM" id="Phobius"/>
    </source>
</evidence>
<evidence type="ECO:0000256" key="3">
    <source>
        <dbReference type="ARBA" id="ARBA00022692"/>
    </source>
</evidence>
<feature type="transmembrane region" description="Helical" evidence="6">
    <location>
        <begin position="147"/>
        <end position="168"/>
    </location>
</feature>
<evidence type="ECO:0000259" key="7">
    <source>
        <dbReference type="PROSITE" id="PS50850"/>
    </source>
</evidence>
<dbReference type="PANTHER" id="PTHR43791">
    <property type="entry name" value="PERMEASE-RELATED"/>
    <property type="match status" value="1"/>
</dbReference>
<dbReference type="SUPFAM" id="SSF103473">
    <property type="entry name" value="MFS general substrate transporter"/>
    <property type="match status" value="1"/>
</dbReference>